<keyword evidence="2" id="KW-1185">Reference proteome</keyword>
<evidence type="ECO:0000313" key="1">
    <source>
        <dbReference type="EMBL" id="KAF6151108.1"/>
    </source>
</evidence>
<sequence>MICQLSQKLQINMVHTYREGNESADGLSKLGSTQQNLEFWSVAALPRQIQASYFLDKLGVVAIRH</sequence>
<organism evidence="1 2">
    <name type="scientific">Kingdonia uniflora</name>
    <dbReference type="NCBI Taxonomy" id="39325"/>
    <lineage>
        <taxon>Eukaryota</taxon>
        <taxon>Viridiplantae</taxon>
        <taxon>Streptophyta</taxon>
        <taxon>Embryophyta</taxon>
        <taxon>Tracheophyta</taxon>
        <taxon>Spermatophyta</taxon>
        <taxon>Magnoliopsida</taxon>
        <taxon>Ranunculales</taxon>
        <taxon>Circaeasteraceae</taxon>
        <taxon>Kingdonia</taxon>
    </lineage>
</organism>
<reference evidence="1 2" key="1">
    <citation type="journal article" date="2020" name="IScience">
        <title>Genome Sequencing of the Endangered Kingdonia uniflora (Circaeasteraceae, Ranunculales) Reveals Potential Mechanisms of Evolutionary Specialization.</title>
        <authorList>
            <person name="Sun Y."/>
            <person name="Deng T."/>
            <person name="Zhang A."/>
            <person name="Moore M.J."/>
            <person name="Landis J.B."/>
            <person name="Lin N."/>
            <person name="Zhang H."/>
            <person name="Zhang X."/>
            <person name="Huang J."/>
            <person name="Zhang X."/>
            <person name="Sun H."/>
            <person name="Wang H."/>
        </authorList>
    </citation>
    <scope>NUCLEOTIDE SEQUENCE [LARGE SCALE GENOMIC DNA]</scope>
    <source>
        <strain evidence="1">TB1705</strain>
        <tissue evidence="1">Leaf</tissue>
    </source>
</reference>
<dbReference type="AlphaFoldDB" id="A0A7J7M8M9"/>
<dbReference type="OrthoDB" id="1731261at2759"/>
<evidence type="ECO:0000313" key="2">
    <source>
        <dbReference type="Proteomes" id="UP000541444"/>
    </source>
</evidence>
<gene>
    <name evidence="1" type="ORF">GIB67_016746</name>
</gene>
<dbReference type="Proteomes" id="UP000541444">
    <property type="component" value="Unassembled WGS sequence"/>
</dbReference>
<protein>
    <recommendedName>
        <fullName evidence="3">RNase H type-1 domain-containing protein</fullName>
    </recommendedName>
</protein>
<comment type="caution">
    <text evidence="1">The sequence shown here is derived from an EMBL/GenBank/DDBJ whole genome shotgun (WGS) entry which is preliminary data.</text>
</comment>
<proteinExistence type="predicted"/>
<accession>A0A7J7M8M9</accession>
<evidence type="ECO:0008006" key="3">
    <source>
        <dbReference type="Google" id="ProtNLM"/>
    </source>
</evidence>
<dbReference type="EMBL" id="JACGCM010001715">
    <property type="protein sequence ID" value="KAF6151108.1"/>
    <property type="molecule type" value="Genomic_DNA"/>
</dbReference>
<name>A0A7J7M8M9_9MAGN</name>